<sequence>MTWDMSKVIGHNARVRRTELAMDVATFGARMEEALGRPWKRQTVSAMENGDRAMTANDLVAIAHVLEQTPAMLLVPPLEAEDIQVGNLRLEPAALMTGSMAQESAALLIELMDDVRDVWGAAGRAKILIESQVIEQLESIDNRITGYLVNYGKGSSNGEGD</sequence>
<evidence type="ECO:0000259" key="1">
    <source>
        <dbReference type="PROSITE" id="PS50943"/>
    </source>
</evidence>
<reference evidence="2" key="1">
    <citation type="submission" date="2021-03" db="EMBL/GenBank/DDBJ databases">
        <title>A new species, PO-11, isolated from a karst cave deposit.</title>
        <authorList>
            <person name="Zhaoxiaoyong W."/>
        </authorList>
    </citation>
    <scope>NUCLEOTIDE SEQUENCE</scope>
    <source>
        <strain evidence="2">PO-11</strain>
    </source>
</reference>
<feature type="domain" description="HTH cro/C1-type" evidence="1">
    <location>
        <begin position="41"/>
        <end position="73"/>
    </location>
</feature>
<dbReference type="PROSITE" id="PS50943">
    <property type="entry name" value="HTH_CROC1"/>
    <property type="match status" value="1"/>
</dbReference>
<keyword evidence="3" id="KW-1185">Reference proteome</keyword>
<dbReference type="SUPFAM" id="SSF47413">
    <property type="entry name" value="lambda repressor-like DNA-binding domains"/>
    <property type="match status" value="1"/>
</dbReference>
<organism evidence="2 3">
    <name type="scientific">Arthrobacter cavernae</name>
    <dbReference type="NCBI Taxonomy" id="2817681"/>
    <lineage>
        <taxon>Bacteria</taxon>
        <taxon>Bacillati</taxon>
        <taxon>Actinomycetota</taxon>
        <taxon>Actinomycetes</taxon>
        <taxon>Micrococcales</taxon>
        <taxon>Micrococcaceae</taxon>
        <taxon>Arthrobacter</taxon>
    </lineage>
</organism>
<dbReference type="Proteomes" id="UP000664164">
    <property type="component" value="Unassembled WGS sequence"/>
</dbReference>
<name>A0A939KNS3_9MICC</name>
<protein>
    <recommendedName>
        <fullName evidence="1">HTH cro/C1-type domain-containing protein</fullName>
    </recommendedName>
</protein>
<dbReference type="InterPro" id="IPR001387">
    <property type="entry name" value="Cro/C1-type_HTH"/>
</dbReference>
<evidence type="ECO:0000313" key="3">
    <source>
        <dbReference type="Proteomes" id="UP000664164"/>
    </source>
</evidence>
<comment type="caution">
    <text evidence="2">The sequence shown here is derived from an EMBL/GenBank/DDBJ whole genome shotgun (WGS) entry which is preliminary data.</text>
</comment>
<dbReference type="InterPro" id="IPR010982">
    <property type="entry name" value="Lambda_DNA-bd_dom_sf"/>
</dbReference>
<dbReference type="GO" id="GO:0003677">
    <property type="term" value="F:DNA binding"/>
    <property type="evidence" value="ECO:0007669"/>
    <property type="project" value="InterPro"/>
</dbReference>
<dbReference type="Gene3D" id="1.10.260.40">
    <property type="entry name" value="lambda repressor-like DNA-binding domains"/>
    <property type="match status" value="1"/>
</dbReference>
<dbReference type="RefSeq" id="WP_207617452.1">
    <property type="nucleotide sequence ID" value="NZ_JAFNLL010000050.1"/>
</dbReference>
<proteinExistence type="predicted"/>
<gene>
    <name evidence="2" type="ORF">J1902_16770</name>
</gene>
<accession>A0A939KNS3</accession>
<dbReference type="AlphaFoldDB" id="A0A939KNS3"/>
<evidence type="ECO:0000313" key="2">
    <source>
        <dbReference type="EMBL" id="MBO1269596.1"/>
    </source>
</evidence>
<dbReference type="EMBL" id="JAFNLL010000050">
    <property type="protein sequence ID" value="MBO1269596.1"/>
    <property type="molecule type" value="Genomic_DNA"/>
</dbReference>